<keyword evidence="3 10" id="KW-0812">Transmembrane</keyword>
<dbReference type="SUPFAM" id="SSF81321">
    <property type="entry name" value="Family A G protein-coupled receptor-like"/>
    <property type="match status" value="1"/>
</dbReference>
<feature type="compositionally biased region" description="Low complexity" evidence="9">
    <location>
        <begin position="354"/>
        <end position="374"/>
    </location>
</feature>
<dbReference type="PANTHER" id="PTHR24228:SF59">
    <property type="entry name" value="NEUROPEPTIDE RECEPTOR 15"/>
    <property type="match status" value="1"/>
</dbReference>
<dbReference type="Pfam" id="PF10317">
    <property type="entry name" value="7TM_GPCR_Srd"/>
    <property type="match status" value="1"/>
</dbReference>
<keyword evidence="4 10" id="KW-1133">Transmembrane helix</keyword>
<dbReference type="PROSITE" id="PS50262">
    <property type="entry name" value="G_PROTEIN_RECEP_F1_2"/>
    <property type="match status" value="1"/>
</dbReference>
<evidence type="ECO:0000259" key="11">
    <source>
        <dbReference type="PROSITE" id="PS50262"/>
    </source>
</evidence>
<feature type="transmembrane region" description="Helical" evidence="10">
    <location>
        <begin position="142"/>
        <end position="164"/>
    </location>
</feature>
<dbReference type="GO" id="GO:0005886">
    <property type="term" value="C:plasma membrane"/>
    <property type="evidence" value="ECO:0007669"/>
    <property type="project" value="UniProtKB-SubCell"/>
</dbReference>
<feature type="transmembrane region" description="Helical" evidence="10">
    <location>
        <begin position="229"/>
        <end position="251"/>
    </location>
</feature>
<evidence type="ECO:0000256" key="3">
    <source>
        <dbReference type="ARBA" id="ARBA00022692"/>
    </source>
</evidence>
<feature type="transmembrane region" description="Helical" evidence="10">
    <location>
        <begin position="308"/>
        <end position="329"/>
    </location>
</feature>
<keyword evidence="6 10" id="KW-0472">Membrane</keyword>
<keyword evidence="5" id="KW-0297">G-protein coupled receptor</keyword>
<feature type="region of interest" description="Disordered" evidence="9">
    <location>
        <begin position="352"/>
        <end position="374"/>
    </location>
</feature>
<feature type="domain" description="G-protein coupled receptors family 1 profile" evidence="11">
    <location>
        <begin position="82"/>
        <end position="325"/>
    </location>
</feature>
<evidence type="ECO:0000256" key="8">
    <source>
        <dbReference type="ARBA" id="ARBA00023224"/>
    </source>
</evidence>
<evidence type="ECO:0000256" key="2">
    <source>
        <dbReference type="ARBA" id="ARBA00022475"/>
    </source>
</evidence>
<feature type="transmembrane region" description="Helical" evidence="10">
    <location>
        <begin position="184"/>
        <end position="203"/>
    </location>
</feature>
<keyword evidence="7" id="KW-0675">Receptor</keyword>
<dbReference type="WBParaSite" id="nRc.2.0.1.t07268-RA">
    <property type="protein sequence ID" value="nRc.2.0.1.t07268-RA"/>
    <property type="gene ID" value="nRc.2.0.1.g07268"/>
</dbReference>
<feature type="transmembrane region" description="Helical" evidence="10">
    <location>
        <begin position="66"/>
        <end position="91"/>
    </location>
</feature>
<evidence type="ECO:0000256" key="9">
    <source>
        <dbReference type="SAM" id="MobiDB-lite"/>
    </source>
</evidence>
<evidence type="ECO:0000256" key="6">
    <source>
        <dbReference type="ARBA" id="ARBA00023136"/>
    </source>
</evidence>
<evidence type="ECO:0000256" key="5">
    <source>
        <dbReference type="ARBA" id="ARBA00023040"/>
    </source>
</evidence>
<dbReference type="AlphaFoldDB" id="A0A915I0B4"/>
<proteinExistence type="predicted"/>
<evidence type="ECO:0000313" key="12">
    <source>
        <dbReference type="Proteomes" id="UP000887565"/>
    </source>
</evidence>
<organism evidence="12 13">
    <name type="scientific">Romanomermis culicivorax</name>
    <name type="common">Nematode worm</name>
    <dbReference type="NCBI Taxonomy" id="13658"/>
    <lineage>
        <taxon>Eukaryota</taxon>
        <taxon>Metazoa</taxon>
        <taxon>Ecdysozoa</taxon>
        <taxon>Nematoda</taxon>
        <taxon>Enoplea</taxon>
        <taxon>Dorylaimia</taxon>
        <taxon>Mermithida</taxon>
        <taxon>Mermithoidea</taxon>
        <taxon>Mermithidae</taxon>
        <taxon>Romanomermis</taxon>
    </lineage>
</organism>
<dbReference type="GO" id="GO:0004930">
    <property type="term" value="F:G protein-coupled receptor activity"/>
    <property type="evidence" value="ECO:0007669"/>
    <property type="project" value="UniProtKB-KW"/>
</dbReference>
<dbReference type="PROSITE" id="PS00237">
    <property type="entry name" value="G_PROTEIN_RECEP_F1_1"/>
    <property type="match status" value="1"/>
</dbReference>
<dbReference type="InterPro" id="IPR017452">
    <property type="entry name" value="GPCR_Rhodpsn_7TM"/>
</dbReference>
<feature type="transmembrane region" description="Helical" evidence="10">
    <location>
        <begin position="272"/>
        <end position="296"/>
    </location>
</feature>
<evidence type="ECO:0000256" key="1">
    <source>
        <dbReference type="ARBA" id="ARBA00004651"/>
    </source>
</evidence>
<keyword evidence="12" id="KW-1185">Reference proteome</keyword>
<keyword evidence="2" id="KW-1003">Cell membrane</keyword>
<sequence>MYHKRCVDFFPFRSVLPKKANYLESDALEKKVEDTEKLLHLDLLECILKKCSKEVLLGYSMNAEQIIILCFLFSTGTVGTIFNSVFLFLNLAKKNFTLDYCYFVYNLAFINLIYNLNLITLQTAVIVANLDESHVICVLGGYIHMATALAGIVNQAFLAVNRYLLLFNRDLHARFFKSRRLKFLYIFSICLVCSIVELGFWFWNDYGLFNGICCTDFKRIPVWHTMIDFMLPVWFSYLICIFVAYRISVLVKRHTNNRDRMIQSRITEGRSIIKFISFEIGVPLILESPVLISIIFHDFVKVPLVLDTVFTGLFILHTAIDPLVTVTVIKPYRREFLAYYRKIFKRKNKIEPTANVNNNNNNKNNANEHVNTSF</sequence>
<dbReference type="InterPro" id="IPR019421">
    <property type="entry name" value="7TM_GPCR_serpentine_rcpt_Srd"/>
</dbReference>
<name>A0A915I0B4_ROMCU</name>
<feature type="transmembrane region" description="Helical" evidence="10">
    <location>
        <begin position="103"/>
        <end position="130"/>
    </location>
</feature>
<evidence type="ECO:0000256" key="7">
    <source>
        <dbReference type="ARBA" id="ARBA00023170"/>
    </source>
</evidence>
<dbReference type="PANTHER" id="PTHR24228">
    <property type="entry name" value="B2 BRADYKININ RECEPTOR/ANGIOTENSIN II RECEPTOR"/>
    <property type="match status" value="1"/>
</dbReference>
<dbReference type="Gene3D" id="1.20.1070.10">
    <property type="entry name" value="Rhodopsin 7-helix transmembrane proteins"/>
    <property type="match status" value="1"/>
</dbReference>
<evidence type="ECO:0000256" key="4">
    <source>
        <dbReference type="ARBA" id="ARBA00022989"/>
    </source>
</evidence>
<dbReference type="InterPro" id="IPR000276">
    <property type="entry name" value="GPCR_Rhodpsn"/>
</dbReference>
<reference evidence="13" key="1">
    <citation type="submission" date="2022-11" db="UniProtKB">
        <authorList>
            <consortium name="WormBaseParasite"/>
        </authorList>
    </citation>
    <scope>IDENTIFICATION</scope>
</reference>
<dbReference type="CDD" id="cd00637">
    <property type="entry name" value="7tm_classA_rhodopsin-like"/>
    <property type="match status" value="1"/>
</dbReference>
<evidence type="ECO:0000313" key="13">
    <source>
        <dbReference type="WBParaSite" id="nRc.2.0.1.t07268-RA"/>
    </source>
</evidence>
<keyword evidence="8" id="KW-0807">Transducer</keyword>
<protein>
    <submittedName>
        <fullName evidence="13">G-protein coupled receptors family 1 profile domain-containing protein</fullName>
    </submittedName>
</protein>
<evidence type="ECO:0000256" key="10">
    <source>
        <dbReference type="SAM" id="Phobius"/>
    </source>
</evidence>
<dbReference type="Proteomes" id="UP000887565">
    <property type="component" value="Unplaced"/>
</dbReference>
<accession>A0A915I0B4</accession>
<comment type="subcellular location">
    <subcellularLocation>
        <location evidence="1">Cell membrane</location>
        <topology evidence="1">Multi-pass membrane protein</topology>
    </subcellularLocation>
</comment>